<organism evidence="6 7">
    <name type="scientific">Thalassotalea nanhaiensis</name>
    <dbReference type="NCBI Taxonomy" id="3065648"/>
    <lineage>
        <taxon>Bacteria</taxon>
        <taxon>Pseudomonadati</taxon>
        <taxon>Pseudomonadota</taxon>
        <taxon>Gammaproteobacteria</taxon>
        <taxon>Alteromonadales</taxon>
        <taxon>Colwelliaceae</taxon>
        <taxon>Thalassotalea</taxon>
    </lineage>
</organism>
<dbReference type="EMBL" id="CP134146">
    <property type="protein sequence ID" value="WNC67876.1"/>
    <property type="molecule type" value="Genomic_DNA"/>
</dbReference>
<keyword evidence="3" id="KW-0175">Coiled coil</keyword>
<feature type="transmembrane region" description="Helical" evidence="4">
    <location>
        <begin position="69"/>
        <end position="95"/>
    </location>
</feature>
<comment type="catalytic activity">
    <reaction evidence="2">
        <text>2 GTP = 3',3'-c-di-GMP + 2 diphosphate</text>
        <dbReference type="Rhea" id="RHEA:24898"/>
        <dbReference type="ChEBI" id="CHEBI:33019"/>
        <dbReference type="ChEBI" id="CHEBI:37565"/>
        <dbReference type="ChEBI" id="CHEBI:58805"/>
        <dbReference type="EC" id="2.7.7.65"/>
    </reaction>
</comment>
<feature type="transmembrane region" description="Helical" evidence="4">
    <location>
        <begin position="141"/>
        <end position="159"/>
    </location>
</feature>
<feature type="transmembrane region" description="Helical" evidence="4">
    <location>
        <begin position="107"/>
        <end position="126"/>
    </location>
</feature>
<feature type="domain" description="GGDEF" evidence="5">
    <location>
        <begin position="589"/>
        <end position="725"/>
    </location>
</feature>
<evidence type="ECO:0000259" key="5">
    <source>
        <dbReference type="PROSITE" id="PS50887"/>
    </source>
</evidence>
<evidence type="ECO:0000256" key="3">
    <source>
        <dbReference type="SAM" id="Coils"/>
    </source>
</evidence>
<dbReference type="CDD" id="cd01949">
    <property type="entry name" value="GGDEF"/>
    <property type="match status" value="1"/>
</dbReference>
<dbReference type="InterPro" id="IPR043128">
    <property type="entry name" value="Rev_trsase/Diguanyl_cyclase"/>
</dbReference>
<feature type="transmembrane region" description="Helical" evidence="4">
    <location>
        <begin position="12"/>
        <end position="31"/>
    </location>
</feature>
<dbReference type="PANTHER" id="PTHR45138">
    <property type="entry name" value="REGULATORY COMPONENTS OF SENSORY TRANSDUCTION SYSTEM"/>
    <property type="match status" value="1"/>
</dbReference>
<dbReference type="Gene3D" id="3.30.450.20">
    <property type="entry name" value="PAS domain"/>
    <property type="match status" value="1"/>
</dbReference>
<keyword evidence="6" id="KW-0808">Transferase</keyword>
<evidence type="ECO:0000313" key="6">
    <source>
        <dbReference type="EMBL" id="WNC67876.1"/>
    </source>
</evidence>
<dbReference type="Pfam" id="PF00990">
    <property type="entry name" value="GGDEF"/>
    <property type="match status" value="1"/>
</dbReference>
<evidence type="ECO:0000256" key="2">
    <source>
        <dbReference type="ARBA" id="ARBA00034247"/>
    </source>
</evidence>
<dbReference type="GO" id="GO:0052621">
    <property type="term" value="F:diguanylate cyclase activity"/>
    <property type="evidence" value="ECO:0007669"/>
    <property type="project" value="UniProtKB-EC"/>
</dbReference>
<keyword evidence="4" id="KW-0472">Membrane</keyword>
<feature type="coiled-coil region" evidence="3">
    <location>
        <begin position="520"/>
        <end position="561"/>
    </location>
</feature>
<name>A0ABY9TGF5_9GAMM</name>
<dbReference type="EC" id="2.7.7.65" evidence="1"/>
<dbReference type="SUPFAM" id="SSF55073">
    <property type="entry name" value="Nucleotide cyclase"/>
    <property type="match status" value="1"/>
</dbReference>
<dbReference type="InterPro" id="IPR050469">
    <property type="entry name" value="Diguanylate_Cyclase"/>
</dbReference>
<sequence>MPTLSFKQFKEQVKPLLFVLVVSAIGFLLNLYPIPLFSNIHLIIGNVAFVIIAMRFGALYSLLSAMIVATAFVISFAHPFGYIIYGLEAVFIALLRKRGWYVLYGDLLYWLLIGMPLTAFVLNQLSDMPDQLFLLTITKQAFNGLVYTCLAGLIVYFFPKTFAIKYRQQPRVLRSFKVQLVYATTLIITFSIMATSIFVTQSVINSQHEILEKSISEHKQYLKLSADRFIDKHVQAIENAASNLSLQRKVDNAKQQDFLSTYHDLYPEFRTMFISNNEGFVTTMSPLSMLAQLKEKNKMPNVNFREYFKVSIETDEAFISDAILGKGFGQDPIVSISKSFSFQDEQHKSGIVQGSLNLTKFERIIPDNLADDVSYVITGKSNQVIYASARLNLNVLNQFNYTEKKDLTFENTGLVALSDQNTEENLDYFLTEDTLKNGWKIYVLLDSNKVIANVEREYLLIFNLLFLAFLISISLANTIGKQITKPLNFIIKQLQNFEGNNRFRFKPLYDNSAKEIVILYDELQRSKIEINNYHNKLEKKVEQRTKELQAVNEKLTQLAQKDGLTQIYNRRYFDEHFALFQKMAFRSNNNLAVVLLDIDKFKLVNDLHGHLIGDECLKIIAATITKEFSRSTDLIARYGGEEFILLINQISEKNLTYKLEKLRKVIASTVMYNQKHEGFKITASLGAVIAPSDFSTEAKDWIKVADLCLYKAKKSGRNNVQLENFLGQF</sequence>
<dbReference type="CDD" id="cd12914">
    <property type="entry name" value="PDC1_DGC_like"/>
    <property type="match status" value="1"/>
</dbReference>
<evidence type="ECO:0000256" key="4">
    <source>
        <dbReference type="SAM" id="Phobius"/>
    </source>
</evidence>
<feature type="transmembrane region" description="Helical" evidence="4">
    <location>
        <begin position="43"/>
        <end position="63"/>
    </location>
</feature>
<dbReference type="Gene3D" id="3.30.70.270">
    <property type="match status" value="1"/>
</dbReference>
<accession>A0ABY9TGF5</accession>
<dbReference type="InterPro" id="IPR029787">
    <property type="entry name" value="Nucleotide_cyclase"/>
</dbReference>
<keyword evidence="4" id="KW-0812">Transmembrane</keyword>
<dbReference type="InterPro" id="IPR000160">
    <property type="entry name" value="GGDEF_dom"/>
</dbReference>
<feature type="transmembrane region" description="Helical" evidence="4">
    <location>
        <begin position="458"/>
        <end position="479"/>
    </location>
</feature>
<dbReference type="RefSeq" id="WP_348387035.1">
    <property type="nucleotide sequence ID" value="NZ_CP134146.1"/>
</dbReference>
<gene>
    <name evidence="6" type="ORF">RI845_15270</name>
</gene>
<evidence type="ECO:0000313" key="7">
    <source>
        <dbReference type="Proteomes" id="UP001248581"/>
    </source>
</evidence>
<keyword evidence="7" id="KW-1185">Reference proteome</keyword>
<keyword evidence="6" id="KW-0548">Nucleotidyltransferase</keyword>
<evidence type="ECO:0000256" key="1">
    <source>
        <dbReference type="ARBA" id="ARBA00012528"/>
    </source>
</evidence>
<protein>
    <recommendedName>
        <fullName evidence="1">diguanylate cyclase</fullName>
        <ecNumber evidence="1">2.7.7.65</ecNumber>
    </recommendedName>
</protein>
<reference evidence="7" key="1">
    <citation type="submission" date="2023-09" db="EMBL/GenBank/DDBJ databases">
        <authorList>
            <person name="Li S."/>
            <person name="Li X."/>
            <person name="Zhang C."/>
            <person name="Zhao Z."/>
        </authorList>
    </citation>
    <scope>NUCLEOTIDE SEQUENCE [LARGE SCALE GENOMIC DNA]</scope>
    <source>
        <strain evidence="7">SQ345</strain>
    </source>
</reference>
<dbReference type="SMART" id="SM00267">
    <property type="entry name" value="GGDEF"/>
    <property type="match status" value="1"/>
</dbReference>
<proteinExistence type="predicted"/>
<keyword evidence="4" id="KW-1133">Transmembrane helix</keyword>
<feature type="transmembrane region" description="Helical" evidence="4">
    <location>
        <begin position="180"/>
        <end position="199"/>
    </location>
</feature>
<dbReference type="Proteomes" id="UP001248581">
    <property type="component" value="Chromosome"/>
</dbReference>
<dbReference type="NCBIfam" id="TIGR00254">
    <property type="entry name" value="GGDEF"/>
    <property type="match status" value="1"/>
</dbReference>
<dbReference type="PROSITE" id="PS50887">
    <property type="entry name" value="GGDEF"/>
    <property type="match status" value="1"/>
</dbReference>
<dbReference type="PANTHER" id="PTHR45138:SF9">
    <property type="entry name" value="DIGUANYLATE CYCLASE DGCM-RELATED"/>
    <property type="match status" value="1"/>
</dbReference>